<name>A0A3M8CYI7_9BACL</name>
<proteinExistence type="inferred from homology"/>
<dbReference type="RefSeq" id="WP_122912951.1">
    <property type="nucleotide sequence ID" value="NZ_RHHT01000015.1"/>
</dbReference>
<comment type="similarity">
    <text evidence="1">Belongs to the UPF0637 family.</text>
</comment>
<dbReference type="InterPro" id="IPR009403">
    <property type="entry name" value="UPF0637"/>
</dbReference>
<dbReference type="Gene3D" id="3.30.930.20">
    <property type="entry name" value="Protein of unknown function DUF1054"/>
    <property type="match status" value="1"/>
</dbReference>
<evidence type="ECO:0000313" key="2">
    <source>
        <dbReference type="EMBL" id="RNB80870.1"/>
    </source>
</evidence>
<gene>
    <name evidence="2" type="ORF">EDM58_08535</name>
</gene>
<accession>A0A3M8CYI7</accession>
<reference evidence="2 3" key="1">
    <citation type="submission" date="2018-10" db="EMBL/GenBank/DDBJ databases">
        <title>Phylogenomics of Brevibacillus.</title>
        <authorList>
            <person name="Dunlap C."/>
        </authorList>
    </citation>
    <scope>NUCLEOTIDE SEQUENCE [LARGE SCALE GENOMIC DNA]</scope>
    <source>
        <strain evidence="2 3">JCM 15085</strain>
    </source>
</reference>
<dbReference type="Pfam" id="PF06335">
    <property type="entry name" value="DUF1054"/>
    <property type="match status" value="1"/>
</dbReference>
<dbReference type="EMBL" id="RHHT01000015">
    <property type="protein sequence ID" value="RNB80870.1"/>
    <property type="molecule type" value="Genomic_DNA"/>
</dbReference>
<evidence type="ECO:0000313" key="3">
    <source>
        <dbReference type="Proteomes" id="UP000281915"/>
    </source>
</evidence>
<dbReference type="PIRSF" id="PIRSF021332">
    <property type="entry name" value="DUF1054"/>
    <property type="match status" value="1"/>
</dbReference>
<protein>
    <recommendedName>
        <fullName evidence="1">UPF0637 protein EDM58_08535</fullName>
    </recommendedName>
</protein>
<evidence type="ECO:0000256" key="1">
    <source>
        <dbReference type="HAMAP-Rule" id="MF_01851"/>
    </source>
</evidence>
<organism evidence="2 3">
    <name type="scientific">Brevibacillus panacihumi</name>
    <dbReference type="NCBI Taxonomy" id="497735"/>
    <lineage>
        <taxon>Bacteria</taxon>
        <taxon>Bacillati</taxon>
        <taxon>Bacillota</taxon>
        <taxon>Bacilli</taxon>
        <taxon>Bacillales</taxon>
        <taxon>Paenibacillaceae</taxon>
        <taxon>Brevibacillus</taxon>
    </lineage>
</organism>
<dbReference type="Proteomes" id="UP000281915">
    <property type="component" value="Unassembled WGS sequence"/>
</dbReference>
<sequence length="217" mass="24270">MSVISGFTQEDFDVFSIEGLDARMEGIKSIIRPKLEALGQHYAPSLSMATGNEMFTHVAKHARRTVNPPDDTWVAWAADKRGYKKHPHFQVGLWGTHLFVWYAVIYESPAKVQVSEAMRTHLEEILSFVPDDFRWSPDHMQPASTSSAELGKEGILKLVDRLATVKKAEILCGINIDRHDPILADGSALLARLDETFAILTKLYRIAQPTTEASLPV</sequence>
<dbReference type="AlphaFoldDB" id="A0A3M8CYI7"/>
<dbReference type="InterPro" id="IPR053707">
    <property type="entry name" value="UPF0637_domain_sf"/>
</dbReference>
<comment type="caution">
    <text evidence="2">The sequence shown here is derived from an EMBL/GenBank/DDBJ whole genome shotgun (WGS) entry which is preliminary data.</text>
</comment>
<dbReference type="SUPFAM" id="SSF142913">
    <property type="entry name" value="YktB/PF0168-like"/>
    <property type="match status" value="1"/>
</dbReference>
<dbReference type="HAMAP" id="MF_01851">
    <property type="entry name" value="UPF0637"/>
    <property type="match status" value="1"/>
</dbReference>